<feature type="transmembrane region" description="Helical" evidence="1">
    <location>
        <begin position="20"/>
        <end position="37"/>
    </location>
</feature>
<keyword evidence="1" id="KW-1133">Transmembrane helix</keyword>
<keyword evidence="1" id="KW-0472">Membrane</keyword>
<organism evidence="2">
    <name type="scientific">Theileria annulata</name>
    <dbReference type="NCBI Taxonomy" id="5874"/>
    <lineage>
        <taxon>Eukaryota</taxon>
        <taxon>Sar</taxon>
        <taxon>Alveolata</taxon>
        <taxon>Apicomplexa</taxon>
        <taxon>Aconoidasida</taxon>
        <taxon>Piroplasmida</taxon>
        <taxon>Theileriidae</taxon>
        <taxon>Theileria</taxon>
    </lineage>
</organism>
<reference evidence="2" key="1">
    <citation type="submission" date="2018-07" db="EMBL/GenBank/DDBJ databases">
        <authorList>
            <person name="Quirk P.G."/>
            <person name="Krulwich T.A."/>
        </authorList>
    </citation>
    <scope>NUCLEOTIDE SEQUENCE</scope>
    <source>
        <strain evidence="2">Anand</strain>
    </source>
</reference>
<dbReference type="EMBL" id="UIVT01000001">
    <property type="protein sequence ID" value="SVP88513.1"/>
    <property type="molecule type" value="Genomic_DNA"/>
</dbReference>
<gene>
    <name evidence="2" type="ORF">TAT_000037400</name>
    <name evidence="3" type="ORF">TAV_000037000</name>
</gene>
<dbReference type="VEuPathDB" id="PiroplasmaDB:TA21200"/>
<accession>A0A3B0MTX9</accession>
<name>A0A3B0MTX9_THEAN</name>
<keyword evidence="1" id="KW-0812">Transmembrane</keyword>
<proteinExistence type="predicted"/>
<evidence type="ECO:0000256" key="1">
    <source>
        <dbReference type="SAM" id="Phobius"/>
    </source>
</evidence>
<protein>
    <submittedName>
        <fullName evidence="2">Uncharacterized protein</fullName>
    </submittedName>
</protein>
<sequence>MLHIGTLISTIKYKHDEMDLFCNLIFISTLFYLIGGAESDISINARIYDICFKACGNTPPNDDVTKNGFDIISCLNDCKSSIVNLVMKKIYDPNEPIRLKRTNTIHACKRFKKRLNKISKPFKKALRPKERGTTFS</sequence>
<evidence type="ECO:0000313" key="2">
    <source>
        <dbReference type="EMBL" id="SVP88513.1"/>
    </source>
</evidence>
<dbReference type="EMBL" id="UIVS01000001">
    <property type="protein sequence ID" value="SVP89673.1"/>
    <property type="molecule type" value="Genomic_DNA"/>
</dbReference>
<evidence type="ECO:0000313" key="3">
    <source>
        <dbReference type="EMBL" id="SVP89673.1"/>
    </source>
</evidence>
<dbReference type="AlphaFoldDB" id="A0A3B0MTX9"/>